<dbReference type="InterPro" id="IPR036298">
    <property type="entry name" value="Chalcone_isomerase_sf"/>
</dbReference>
<evidence type="ECO:0000256" key="1">
    <source>
        <dbReference type="SAM" id="SignalP"/>
    </source>
</evidence>
<dbReference type="Proteomes" id="UP000008561">
    <property type="component" value="Chromosome"/>
</dbReference>
<evidence type="ECO:0000313" key="4">
    <source>
        <dbReference type="Proteomes" id="UP000008561"/>
    </source>
</evidence>
<dbReference type="AlphaFoldDB" id="A8ZUQ2"/>
<evidence type="ECO:0000313" key="3">
    <source>
        <dbReference type="EMBL" id="ABW66465.1"/>
    </source>
</evidence>
<evidence type="ECO:0000259" key="2">
    <source>
        <dbReference type="Pfam" id="PF16036"/>
    </source>
</evidence>
<gene>
    <name evidence="3" type="ordered locus">Dole_0655</name>
</gene>
<feature type="domain" description="Chalcone isomerase" evidence="2">
    <location>
        <begin position="21"/>
        <end position="194"/>
    </location>
</feature>
<dbReference type="SUPFAM" id="SSF54626">
    <property type="entry name" value="Chalcone isomerase"/>
    <property type="match status" value="1"/>
</dbReference>
<dbReference type="Gene3D" id="3.50.70.10">
    <property type="match status" value="1"/>
</dbReference>
<organism evidence="3 4">
    <name type="scientific">Desulfosudis oleivorans (strain DSM 6200 / JCM 39069 / Hxd3)</name>
    <name type="common">Desulfococcus oleovorans</name>
    <dbReference type="NCBI Taxonomy" id="96561"/>
    <lineage>
        <taxon>Bacteria</taxon>
        <taxon>Pseudomonadati</taxon>
        <taxon>Thermodesulfobacteriota</taxon>
        <taxon>Desulfobacteria</taxon>
        <taxon>Desulfobacterales</taxon>
        <taxon>Desulfosudaceae</taxon>
        <taxon>Desulfosudis</taxon>
    </lineage>
</organism>
<dbReference type="eggNOG" id="ENOG502ZD7C">
    <property type="taxonomic scope" value="Bacteria"/>
</dbReference>
<keyword evidence="4" id="KW-1185">Reference proteome</keyword>
<feature type="signal peptide" evidence="1">
    <location>
        <begin position="1"/>
        <end position="21"/>
    </location>
</feature>
<dbReference type="HOGENOM" id="CLU_102167_0_0_7"/>
<dbReference type="InterPro" id="IPR016087">
    <property type="entry name" value="Chalcone_isomerase"/>
</dbReference>
<dbReference type="GO" id="GO:0016872">
    <property type="term" value="F:intramolecular lyase activity"/>
    <property type="evidence" value="ECO:0007669"/>
    <property type="project" value="InterPro"/>
</dbReference>
<protein>
    <recommendedName>
        <fullName evidence="2">Chalcone isomerase domain-containing protein</fullName>
    </recommendedName>
</protein>
<accession>A8ZUQ2</accession>
<dbReference type="RefSeq" id="WP_012174084.1">
    <property type="nucleotide sequence ID" value="NC_009943.1"/>
</dbReference>
<dbReference type="Pfam" id="PF16036">
    <property type="entry name" value="Chalcone_3"/>
    <property type="match status" value="1"/>
</dbReference>
<dbReference type="OrthoDB" id="9795336at2"/>
<dbReference type="EMBL" id="CP000859">
    <property type="protein sequence ID" value="ABW66465.1"/>
    <property type="molecule type" value="Genomic_DNA"/>
</dbReference>
<feature type="chain" id="PRO_5002734866" description="Chalcone isomerase domain-containing protein" evidence="1">
    <location>
        <begin position="22"/>
        <end position="198"/>
    </location>
</feature>
<sequence>MVKRLLMVGLLVVCMASIASAVTVGKVTLPDSITIAGENLVLNGAGIREKRVVLVNVDIYAAGLYLKSKTTDAQAIIDADESMALKIQIISSLISSERFVEAAVVGFEEATGGNTASIQKEIDMFLSVFAEEIKPDDVFDIQYVKGVGTKVYKNGKAEPEVVVAGMPIKKALFGIWLAPRTEKAMQNLGKDLLGIAGK</sequence>
<dbReference type="InterPro" id="IPR016088">
    <property type="entry name" value="Chalcone_isomerase_3-sand"/>
</dbReference>
<proteinExistence type="predicted"/>
<dbReference type="KEGG" id="dol:Dole_0655"/>
<dbReference type="STRING" id="96561.Dole_0655"/>
<reference evidence="3 4" key="1">
    <citation type="submission" date="2007-10" db="EMBL/GenBank/DDBJ databases">
        <title>Complete sequence of Desulfococcus oleovorans Hxd3.</title>
        <authorList>
            <consortium name="US DOE Joint Genome Institute"/>
            <person name="Copeland A."/>
            <person name="Lucas S."/>
            <person name="Lapidus A."/>
            <person name="Barry K."/>
            <person name="Glavina del Rio T."/>
            <person name="Dalin E."/>
            <person name="Tice H."/>
            <person name="Pitluck S."/>
            <person name="Kiss H."/>
            <person name="Brettin T."/>
            <person name="Bruce D."/>
            <person name="Detter J.C."/>
            <person name="Han C."/>
            <person name="Schmutz J."/>
            <person name="Larimer F."/>
            <person name="Land M."/>
            <person name="Hauser L."/>
            <person name="Kyrpides N."/>
            <person name="Kim E."/>
            <person name="Wawrik B."/>
            <person name="Richardson P."/>
        </authorList>
    </citation>
    <scope>NUCLEOTIDE SEQUENCE [LARGE SCALE GENOMIC DNA]</scope>
    <source>
        <strain evidence="4">DSM 6200 / JCM 39069 / Hxd3</strain>
    </source>
</reference>
<name>A8ZUQ2_DESOH</name>
<keyword evidence="1" id="KW-0732">Signal</keyword>